<organism evidence="4 5">
    <name type="scientific">Brevibacillus formosus</name>
    <dbReference type="NCBI Taxonomy" id="54913"/>
    <lineage>
        <taxon>Bacteria</taxon>
        <taxon>Bacillati</taxon>
        <taxon>Bacillota</taxon>
        <taxon>Bacilli</taxon>
        <taxon>Bacillales</taxon>
        <taxon>Paenibacillaceae</taxon>
        <taxon>Brevibacillus</taxon>
    </lineage>
</organism>
<keyword evidence="2" id="KW-0812">Transmembrane</keyword>
<dbReference type="InterPro" id="IPR036514">
    <property type="entry name" value="SGNH_hydro_sf"/>
</dbReference>
<evidence type="ECO:0000256" key="1">
    <source>
        <dbReference type="SAM" id="MobiDB-lite"/>
    </source>
</evidence>
<dbReference type="Pfam" id="PF01833">
    <property type="entry name" value="TIG"/>
    <property type="match status" value="1"/>
</dbReference>
<evidence type="ECO:0000313" key="4">
    <source>
        <dbReference type="EMBL" id="ASJ53755.1"/>
    </source>
</evidence>
<dbReference type="Gene3D" id="3.40.50.1110">
    <property type="entry name" value="SGNH hydrolase"/>
    <property type="match status" value="1"/>
</dbReference>
<dbReference type="InterPro" id="IPR013783">
    <property type="entry name" value="Ig-like_fold"/>
</dbReference>
<accession>A0A220MFP4</accession>
<feature type="compositionally biased region" description="Gly residues" evidence="1">
    <location>
        <begin position="252"/>
        <end position="267"/>
    </location>
</feature>
<dbReference type="Gene3D" id="2.60.40.10">
    <property type="entry name" value="Immunoglobulins"/>
    <property type="match status" value="2"/>
</dbReference>
<proteinExistence type="predicted"/>
<feature type="transmembrane region" description="Helical" evidence="2">
    <location>
        <begin position="749"/>
        <end position="773"/>
    </location>
</feature>
<keyword evidence="2" id="KW-0472">Membrane</keyword>
<reference evidence="4 5" key="1">
    <citation type="submission" date="2016-11" db="EMBL/GenBank/DDBJ databases">
        <authorList>
            <person name="Jaros S."/>
            <person name="Januszkiewicz K."/>
            <person name="Wedrychowicz H."/>
        </authorList>
    </citation>
    <scope>NUCLEOTIDE SEQUENCE [LARGE SCALE GENOMIC DNA]</scope>
    <source>
        <strain evidence="4 5">NF2</strain>
    </source>
</reference>
<feature type="region of interest" description="Disordered" evidence="1">
    <location>
        <begin position="190"/>
        <end position="224"/>
    </location>
</feature>
<dbReference type="SUPFAM" id="SSF81296">
    <property type="entry name" value="E set domains"/>
    <property type="match status" value="1"/>
</dbReference>
<gene>
    <name evidence="4" type="ORF">BP422_09435</name>
</gene>
<dbReference type="KEGG" id="bfm:BP422_09435"/>
<dbReference type="InterPro" id="IPR014756">
    <property type="entry name" value="Ig_E-set"/>
</dbReference>
<dbReference type="RefSeq" id="WP_088907549.1">
    <property type="nucleotide sequence ID" value="NZ_CP018145.1"/>
</dbReference>
<dbReference type="SUPFAM" id="SSF52266">
    <property type="entry name" value="SGNH hydrolase"/>
    <property type="match status" value="1"/>
</dbReference>
<dbReference type="Proteomes" id="UP000197781">
    <property type="component" value="Chromosome"/>
</dbReference>
<evidence type="ECO:0000313" key="5">
    <source>
        <dbReference type="Proteomes" id="UP000197781"/>
    </source>
</evidence>
<protein>
    <recommendedName>
        <fullName evidence="3">IPT/TIG domain-containing protein</fullName>
    </recommendedName>
</protein>
<name>A0A220MFP4_9BACL</name>
<feature type="domain" description="IPT/TIG" evidence="3">
    <location>
        <begin position="417"/>
        <end position="484"/>
    </location>
</feature>
<keyword evidence="2" id="KW-1133">Transmembrane helix</keyword>
<dbReference type="InterPro" id="IPR002909">
    <property type="entry name" value="IPT_dom"/>
</dbReference>
<feature type="region of interest" description="Disordered" evidence="1">
    <location>
        <begin position="245"/>
        <end position="273"/>
    </location>
</feature>
<sequence length="887" mass="93184">MSTSTNTFNAGGNTLGITTMAVNPASFQAAPQMVQDRMTYHKAVLESFGITSLTSLGSLKIRGTVVPQSGLTKPSPTLVSGNTMIQSAYRIDSAKPTRTLQMLSGKAELLQAIPFPKKMTATLAVPSPASALNISVDTAYWAASEIYIEDGTNVILKYPQRYLIIIAEKLTVGQNVTFTWERPYRYVPAKRQKPATPPDAPMSSTLSGIPGTPGTSGLPGDRGFDGAAAPELELWVLDMAGRPHFDLKGQDGTQGGPGQDGGDGGRGGKGKPAELDWAGFCKAGAGAGGNGGRGGAAGYGGTGGNGGAGGRLTLYAPQTIIENYSKGFAITIEGGGPGAGGIPGNPGAGGPGGAVGDSKNAKFGTACGPGPRTAGQPGAQGSFADAGRVGYAGGRLSDPVSFRAIDADEFRRKLLEPSISHVSPLYAIAGDTVTLEGSRYTKTDVVLIDGTETKTQVVSDTMLHFVLPFVTGGSRTLQVRQSDMTLSSKASIYVKPRVISAQQENQVKTRVRPGQKVIVNGSGFSEGTLVLVNNQEMPDVRMVSSTQMEFTLIRPAEVESNPAGEQVTLKVRLSDGTPSNEIPLTLETFHMIVMGDSVSWGQGLQEHEKFYSIVGAAVQAREGNIKQYTQVLAHSGAIIGEGKHDVVAPVDGEVPKSFPTILQQCAFFKGEAELVDLILLDGGMNDVDVRTVLNPFHPADLGKLHYDYFYGSMKQLLVEVTNKFTQAKVIVTGYYPPVSEKSDMTAVEALLIGVGAIVGGVGGGAAGGILGLAELEKVYKRCAQLEAESKVYLRKAIDERNAELGQQRIFFADPNFGPENAALTDDPYVFGINLDLTPQDLIAAERLVSCTEAGCTGLDFEICKRASIGHPNQKGAQAYANAILPLL</sequence>
<dbReference type="AlphaFoldDB" id="A0A220MFP4"/>
<evidence type="ECO:0000259" key="3">
    <source>
        <dbReference type="Pfam" id="PF01833"/>
    </source>
</evidence>
<evidence type="ECO:0000256" key="2">
    <source>
        <dbReference type="SAM" id="Phobius"/>
    </source>
</evidence>
<dbReference type="EMBL" id="CP018145">
    <property type="protein sequence ID" value="ASJ53755.1"/>
    <property type="molecule type" value="Genomic_DNA"/>
</dbReference>